<keyword evidence="2" id="KW-1185">Reference proteome</keyword>
<gene>
    <name evidence="1" type="ORF">QFC19_004636</name>
</gene>
<accession>A0ACC2VUP8</accession>
<protein>
    <submittedName>
        <fullName evidence="1">Uncharacterized protein</fullName>
    </submittedName>
</protein>
<evidence type="ECO:0000313" key="2">
    <source>
        <dbReference type="Proteomes" id="UP001241377"/>
    </source>
</evidence>
<proteinExistence type="predicted"/>
<name>A0ACC2VUP8_9TREE</name>
<evidence type="ECO:0000313" key="1">
    <source>
        <dbReference type="EMBL" id="KAJ9102719.1"/>
    </source>
</evidence>
<comment type="caution">
    <text evidence="1">The sequence shown here is derived from an EMBL/GenBank/DDBJ whole genome shotgun (WGS) entry which is preliminary data.</text>
</comment>
<dbReference type="Proteomes" id="UP001241377">
    <property type="component" value="Unassembled WGS sequence"/>
</dbReference>
<dbReference type="EMBL" id="JASBWR010000050">
    <property type="protein sequence ID" value="KAJ9102719.1"/>
    <property type="molecule type" value="Genomic_DNA"/>
</dbReference>
<organism evidence="1 2">
    <name type="scientific">Naganishia cerealis</name>
    <dbReference type="NCBI Taxonomy" id="610337"/>
    <lineage>
        <taxon>Eukaryota</taxon>
        <taxon>Fungi</taxon>
        <taxon>Dikarya</taxon>
        <taxon>Basidiomycota</taxon>
        <taxon>Agaricomycotina</taxon>
        <taxon>Tremellomycetes</taxon>
        <taxon>Filobasidiales</taxon>
        <taxon>Filobasidiaceae</taxon>
        <taxon>Naganishia</taxon>
    </lineage>
</organism>
<sequence>MFDPMETTTNTPEELSSFVENMRQLTESKKTGRKVEINHSAGLITSWIINEWVYKSRKLPCHARGLFTLNEKIIVRGYDKFFNVDEVPATKYESLKKTSGPYEVTLKENGCIILISGLEDGTLVVCSKHSTGVRPKDVSKNHAVEGERQLKLQLEKIGKSMKDLGSLLYKLNVTAVAELCDDDFEEHVLEYTKDKSGLYLHGLNFNTIQFKSYPMDKVDAFAREWGFIPTAYFIKNDFDSLWDFLNKAAETGTYEGQEVEGFVIRCRENGNDFFFKYKFEEPYLLYRQFRETTRALMRGEPIPEIVAKQKKHNYIIGKYLDFTEALFEKEPVLMDQFNDNHSIIKVRKLFMEKFGLSTNNGMELLSYDKLDEQMKTLSVGEVVYKYVIVPISTIGCGKTTTFSTLTGIFPEWGHVQNDDISKSSKQKLVDRTLAMLRHRDVVFSDRNNHQFRERAQLFKQTNQVRSKYLPANVVIKFVAANFVPNDLSEEELWNVTYKRVALRGDNHQSIKFSEDRKLAESVMEGFVRRFQPLNVEREPDSNFDHVINLSLGKDSSLQNAKKILSELRIITGMEIKLVADTEFQESFEKALGYTPSFTKTFSKPKPEAEAPKKKEKKVTYYGIKVSHPKDLVNTVNGSLTSELWELLKTENLVQKEFHVTLAHTASASTEEGQKVWNGIAGLFGSPQPKNKKQKQVLVDFYCDIQLQKLIFWNKHLVCIEVGVPKFYDSEFNSIDHPPLKQTLHITLGTAGPEIKPVLSNKVLEELAANPALTELDGEEVSTQPIEGLLEKQRCFCFY</sequence>
<reference evidence="1" key="1">
    <citation type="submission" date="2023-04" db="EMBL/GenBank/DDBJ databases">
        <title>Draft Genome sequencing of Naganishia species isolated from polar environments using Oxford Nanopore Technology.</title>
        <authorList>
            <person name="Leo P."/>
            <person name="Venkateswaran K."/>
        </authorList>
    </citation>
    <scope>NUCLEOTIDE SEQUENCE</scope>
    <source>
        <strain evidence="1">MNA-CCFEE 5261</strain>
    </source>
</reference>